<protein>
    <submittedName>
        <fullName evidence="6">Pseudouridylate synthase 7 like protein</fullName>
    </submittedName>
</protein>
<dbReference type="SUPFAM" id="SSF55120">
    <property type="entry name" value="Pseudouridine synthase"/>
    <property type="match status" value="1"/>
</dbReference>
<name>A0A9P6GZI0_9MICR</name>
<keyword evidence="2" id="KW-0819">tRNA processing</keyword>
<dbReference type="PANTHER" id="PTHR13326">
    <property type="entry name" value="TRNA PSEUDOURIDINE SYNTHASE D"/>
    <property type="match status" value="1"/>
</dbReference>
<evidence type="ECO:0000256" key="1">
    <source>
        <dbReference type="ARBA" id="ARBA00007953"/>
    </source>
</evidence>
<dbReference type="GO" id="GO:0001522">
    <property type="term" value="P:pseudouridine synthesis"/>
    <property type="evidence" value="ECO:0007669"/>
    <property type="project" value="InterPro"/>
</dbReference>
<accession>A0A9P6GZI0</accession>
<dbReference type="PROSITE" id="PS50984">
    <property type="entry name" value="TRUD"/>
    <property type="match status" value="1"/>
</dbReference>
<organism evidence="6 7">
    <name type="scientific">Nosema granulosis</name>
    <dbReference type="NCBI Taxonomy" id="83296"/>
    <lineage>
        <taxon>Eukaryota</taxon>
        <taxon>Fungi</taxon>
        <taxon>Fungi incertae sedis</taxon>
        <taxon>Microsporidia</taxon>
        <taxon>Nosematidae</taxon>
        <taxon>Nosema</taxon>
    </lineage>
</organism>
<dbReference type="GO" id="GO:0003723">
    <property type="term" value="F:RNA binding"/>
    <property type="evidence" value="ECO:0007669"/>
    <property type="project" value="InterPro"/>
</dbReference>
<comment type="similarity">
    <text evidence="1">Belongs to the pseudouridine synthase TruD family.</text>
</comment>
<feature type="non-terminal residue" evidence="6">
    <location>
        <position position="1"/>
    </location>
</feature>
<comment type="caution">
    <text evidence="6">The sequence shown here is derived from an EMBL/GenBank/DDBJ whole genome shotgun (WGS) entry which is preliminary data.</text>
</comment>
<reference evidence="6 7" key="1">
    <citation type="journal article" date="2020" name="Genome Biol. Evol.">
        <title>Comparative genomics of strictly vertically transmitted, feminizing microsporidia endosymbionts of amphipod crustaceans.</title>
        <authorList>
            <person name="Cormier A."/>
            <person name="Chebbi M.A."/>
            <person name="Giraud I."/>
            <person name="Wattier R."/>
            <person name="Teixeira M."/>
            <person name="Gilbert C."/>
            <person name="Rigaud T."/>
            <person name="Cordaux R."/>
        </authorList>
    </citation>
    <scope>NUCLEOTIDE SEQUENCE [LARGE SCALE GENOMIC DNA]</scope>
    <source>
        <strain evidence="6 7">Ou3-Ou53</strain>
    </source>
</reference>
<dbReference type="PANTHER" id="PTHR13326:SF31">
    <property type="entry name" value="PSEUDOURIDYLATE SYNTHASE 7 HOMOLOG"/>
    <property type="match status" value="1"/>
</dbReference>
<evidence type="ECO:0000259" key="5">
    <source>
        <dbReference type="PROSITE" id="PS50984"/>
    </source>
</evidence>
<dbReference type="GO" id="GO:0005634">
    <property type="term" value="C:nucleus"/>
    <property type="evidence" value="ECO:0007669"/>
    <property type="project" value="TreeGrafter"/>
</dbReference>
<evidence type="ECO:0000313" key="6">
    <source>
        <dbReference type="EMBL" id="KAF9764004.1"/>
    </source>
</evidence>
<evidence type="ECO:0000256" key="2">
    <source>
        <dbReference type="ARBA" id="ARBA00022694"/>
    </source>
</evidence>
<dbReference type="Gene3D" id="3.30.2350.20">
    <property type="entry name" value="TruD, catalytic domain"/>
    <property type="match status" value="2"/>
</dbReference>
<dbReference type="Proteomes" id="UP000740883">
    <property type="component" value="Unassembled WGS sequence"/>
</dbReference>
<comment type="catalytic activity">
    <reaction evidence="4">
        <text>a uridine in tRNA = a pseudouridine in tRNA</text>
        <dbReference type="Rhea" id="RHEA:54572"/>
        <dbReference type="Rhea" id="RHEA-COMP:13339"/>
        <dbReference type="Rhea" id="RHEA-COMP:13934"/>
        <dbReference type="ChEBI" id="CHEBI:65314"/>
        <dbReference type="ChEBI" id="CHEBI:65315"/>
    </reaction>
</comment>
<feature type="domain" description="TRUD" evidence="5">
    <location>
        <begin position="56"/>
        <end position="253"/>
    </location>
</feature>
<keyword evidence="3" id="KW-0413">Isomerase</keyword>
<dbReference type="InterPro" id="IPR001656">
    <property type="entry name" value="PsdUridine_synth_TruD"/>
</dbReference>
<dbReference type="EMBL" id="SBJO01000044">
    <property type="protein sequence ID" value="KAF9764004.1"/>
    <property type="molecule type" value="Genomic_DNA"/>
</dbReference>
<gene>
    <name evidence="6" type="primary">PUS7</name>
    <name evidence="6" type="ORF">NGRA_0909</name>
</gene>
<evidence type="ECO:0000256" key="4">
    <source>
        <dbReference type="ARBA" id="ARBA00036943"/>
    </source>
</evidence>
<dbReference type="GO" id="GO:0008033">
    <property type="term" value="P:tRNA processing"/>
    <property type="evidence" value="ECO:0007669"/>
    <property type="project" value="UniProtKB-KW"/>
</dbReference>
<dbReference type="InterPro" id="IPR011760">
    <property type="entry name" value="PsdUridine_synth_TruD_insert"/>
</dbReference>
<keyword evidence="7" id="KW-1185">Reference proteome</keyword>
<evidence type="ECO:0000313" key="7">
    <source>
        <dbReference type="Proteomes" id="UP000740883"/>
    </source>
</evidence>
<dbReference type="OrthoDB" id="447290at2759"/>
<dbReference type="InterPro" id="IPR020103">
    <property type="entry name" value="PsdUridine_synth_cat_dom_sf"/>
</dbReference>
<sequence length="258" mass="29780">ILETVPECDINGREYCKSQIHIFDIKRADIKRLGDLKGNKFTIKLNGVREINKNTKFLNYFGAQRFGKCKNNHKIGEKILNREYEEAVEMIMKNSKGYEAYKSSESENKIKKITTVCDSTEKYIFMMKLKGKTDKNIVFGLKREIRMLYLHAYQSYLYNESINKEIEKNRQLYESGITNDVFEDHEVANVGVDSSLILPLEKMNDKMLKGGSRKAVAECIALEGKSYETHFEVSFFLGTSSYATMALRELLGKNKLNL</sequence>
<evidence type="ECO:0000256" key="3">
    <source>
        <dbReference type="ARBA" id="ARBA00023235"/>
    </source>
</evidence>
<dbReference type="Pfam" id="PF01142">
    <property type="entry name" value="TruD"/>
    <property type="match status" value="1"/>
</dbReference>
<dbReference type="GO" id="GO:0009982">
    <property type="term" value="F:pseudouridine synthase activity"/>
    <property type="evidence" value="ECO:0007669"/>
    <property type="project" value="InterPro"/>
</dbReference>
<dbReference type="InterPro" id="IPR042214">
    <property type="entry name" value="TruD_catalytic"/>
</dbReference>
<dbReference type="AlphaFoldDB" id="A0A9P6GZI0"/>
<proteinExistence type="inferred from homology"/>